<proteinExistence type="predicted"/>
<reference evidence="2" key="2">
    <citation type="submission" date="2023-02" db="EMBL/GenBank/DDBJ databases">
        <authorList>
            <person name="Swenson N.G."/>
            <person name="Wegrzyn J.L."/>
            <person name="Mcevoy S.L."/>
        </authorList>
    </citation>
    <scope>NUCLEOTIDE SEQUENCE</scope>
    <source>
        <strain evidence="2">91603</strain>
        <tissue evidence="2">Leaf</tissue>
    </source>
</reference>
<sequence>MSKDTIKEHGKDTICGSGISPTAKNSIMILNEDSSMSGKIVGLGMGSGGAEVGSVGLDMEAQLTKKGKWDSYLNKLMEGVNGPSQSNDDDKPNNQEVADSENTSNLKIVGKWKRISTDKRKVEAKLELGEKSGKRKNETLLSNERKRPKDERLCLEPEVGKRISHVLIDNGSTVEIEEQGMDTVGPKGFIKEIKAKESVLESDKVGKIDSMVTMDVISSLSKEDDRLELLASRSRNWVEKILANIDRCGRRLKAWNMRKRRDLRTEIQKRREELKKATDSDFPDSWMIVNKLEGELNEVMDVEERYWCQRAKVEWLKYGDRNTRFFHSKASARNVINRIKGLTDEDGLWKVTIAEVERIACQYFGKLFQTCNPSNGDLIKVWDGMNGKNCDQLVHMLNMAFTDEEVRKAVFDMSLVKALRYIRGARFFGNSNVDVDPVVAIDIGQPTFEVAIVKNKTNPTSISTFRARLVGQGYNLYVTSDLATDVTINVGEVKFYLHKV</sequence>
<comment type="caution">
    <text evidence="2">The sequence shown here is derived from an EMBL/GenBank/DDBJ whole genome shotgun (WGS) entry which is preliminary data.</text>
</comment>
<gene>
    <name evidence="2" type="ORF">LWI28_008761</name>
</gene>
<feature type="compositionally biased region" description="Polar residues" evidence="1">
    <location>
        <begin position="94"/>
        <end position="103"/>
    </location>
</feature>
<name>A0AAD5JI67_ACENE</name>
<reference evidence="2" key="1">
    <citation type="journal article" date="2022" name="Plant J.">
        <title>Strategies of tolerance reflected in two North American maple genomes.</title>
        <authorList>
            <person name="McEvoy S.L."/>
            <person name="Sezen U.U."/>
            <person name="Trouern-Trend A."/>
            <person name="McMahon S.M."/>
            <person name="Schaberg P.G."/>
            <person name="Yang J."/>
            <person name="Wegrzyn J.L."/>
            <person name="Swenson N.G."/>
        </authorList>
    </citation>
    <scope>NUCLEOTIDE SEQUENCE</scope>
    <source>
        <strain evidence="2">91603</strain>
    </source>
</reference>
<organism evidence="2 3">
    <name type="scientific">Acer negundo</name>
    <name type="common">Box elder</name>
    <dbReference type="NCBI Taxonomy" id="4023"/>
    <lineage>
        <taxon>Eukaryota</taxon>
        <taxon>Viridiplantae</taxon>
        <taxon>Streptophyta</taxon>
        <taxon>Embryophyta</taxon>
        <taxon>Tracheophyta</taxon>
        <taxon>Spermatophyta</taxon>
        <taxon>Magnoliopsida</taxon>
        <taxon>eudicotyledons</taxon>
        <taxon>Gunneridae</taxon>
        <taxon>Pentapetalae</taxon>
        <taxon>rosids</taxon>
        <taxon>malvids</taxon>
        <taxon>Sapindales</taxon>
        <taxon>Sapindaceae</taxon>
        <taxon>Hippocastanoideae</taxon>
        <taxon>Acereae</taxon>
        <taxon>Acer</taxon>
    </lineage>
</organism>
<keyword evidence="3" id="KW-1185">Reference proteome</keyword>
<evidence type="ECO:0000256" key="1">
    <source>
        <dbReference type="SAM" id="MobiDB-lite"/>
    </source>
</evidence>
<accession>A0AAD5JI67</accession>
<protein>
    <submittedName>
        <fullName evidence="2">Uncharacterized protein</fullName>
    </submittedName>
</protein>
<evidence type="ECO:0000313" key="3">
    <source>
        <dbReference type="Proteomes" id="UP001064489"/>
    </source>
</evidence>
<dbReference type="AlphaFoldDB" id="A0AAD5JI67"/>
<feature type="region of interest" description="Disordered" evidence="1">
    <location>
        <begin position="77"/>
        <end position="103"/>
    </location>
</feature>
<evidence type="ECO:0000313" key="2">
    <source>
        <dbReference type="EMBL" id="KAI9191464.1"/>
    </source>
</evidence>
<dbReference type="EMBL" id="JAJSOW010000004">
    <property type="protein sequence ID" value="KAI9191464.1"/>
    <property type="molecule type" value="Genomic_DNA"/>
</dbReference>
<dbReference type="Proteomes" id="UP001064489">
    <property type="component" value="Chromosome 6"/>
</dbReference>